<dbReference type="Gene3D" id="3.10.450.50">
    <property type="match status" value="1"/>
</dbReference>
<dbReference type="Pfam" id="PF16022">
    <property type="entry name" value="DUF4783"/>
    <property type="match status" value="1"/>
</dbReference>
<dbReference type="EMBL" id="JBHULR010000001">
    <property type="protein sequence ID" value="MFD2546146.1"/>
    <property type="molecule type" value="Genomic_DNA"/>
</dbReference>
<keyword evidence="1" id="KW-0812">Transmembrane</keyword>
<dbReference type="RefSeq" id="WP_380899650.1">
    <property type="nucleotide sequence ID" value="NZ_JBHUEG010000002.1"/>
</dbReference>
<name>A0ABW5KB34_9SPHI</name>
<keyword evidence="1" id="KW-0472">Membrane</keyword>
<evidence type="ECO:0000256" key="1">
    <source>
        <dbReference type="SAM" id="Phobius"/>
    </source>
</evidence>
<dbReference type="InterPro" id="IPR031977">
    <property type="entry name" value="DUF4783"/>
</dbReference>
<evidence type="ECO:0000313" key="2">
    <source>
        <dbReference type="EMBL" id="MFD2546146.1"/>
    </source>
</evidence>
<organism evidence="2 3">
    <name type="scientific">Sphingobacterium suaedae</name>
    <dbReference type="NCBI Taxonomy" id="1686402"/>
    <lineage>
        <taxon>Bacteria</taxon>
        <taxon>Pseudomonadati</taxon>
        <taxon>Bacteroidota</taxon>
        <taxon>Sphingobacteriia</taxon>
        <taxon>Sphingobacteriales</taxon>
        <taxon>Sphingobacteriaceae</taxon>
        <taxon>Sphingobacterium</taxon>
    </lineage>
</organism>
<sequence>MYSYWLSRQFFSIYTLISAVTIFVNTSATYKFAPLDEVIKETAAALKLGDAKRVSTYFSTNVSLSVKRDEGNYTKFQAELLLDEFFRANKVTHIKEVQKISNASNSFVVFSLKSNTNTFRVFIKFTQTNKDFQISELRIE</sequence>
<keyword evidence="1" id="KW-1133">Transmembrane helix</keyword>
<protein>
    <submittedName>
        <fullName evidence="2">DUF4783 domain-containing protein</fullName>
    </submittedName>
</protein>
<gene>
    <name evidence="2" type="ORF">ACFSR5_00660</name>
</gene>
<proteinExistence type="predicted"/>
<reference evidence="3" key="1">
    <citation type="journal article" date="2019" name="Int. J. Syst. Evol. Microbiol.">
        <title>The Global Catalogue of Microorganisms (GCM) 10K type strain sequencing project: providing services to taxonomists for standard genome sequencing and annotation.</title>
        <authorList>
            <consortium name="The Broad Institute Genomics Platform"/>
            <consortium name="The Broad Institute Genome Sequencing Center for Infectious Disease"/>
            <person name="Wu L."/>
            <person name="Ma J."/>
        </authorList>
    </citation>
    <scope>NUCLEOTIDE SEQUENCE [LARGE SCALE GENOMIC DNA]</scope>
    <source>
        <strain evidence="3">KCTC 42662</strain>
    </source>
</reference>
<feature type="transmembrane region" description="Helical" evidence="1">
    <location>
        <begin position="12"/>
        <end position="30"/>
    </location>
</feature>
<comment type="caution">
    <text evidence="2">The sequence shown here is derived from an EMBL/GenBank/DDBJ whole genome shotgun (WGS) entry which is preliminary data.</text>
</comment>
<accession>A0ABW5KB34</accession>
<dbReference type="Proteomes" id="UP001597545">
    <property type="component" value="Unassembled WGS sequence"/>
</dbReference>
<evidence type="ECO:0000313" key="3">
    <source>
        <dbReference type="Proteomes" id="UP001597545"/>
    </source>
</evidence>
<keyword evidence="3" id="KW-1185">Reference proteome</keyword>